<comment type="subcellular location">
    <subcellularLocation>
        <location evidence="1">Membrane</location>
    </subcellularLocation>
</comment>
<organism evidence="3 4">
    <name type="scientific">Planobispora takensis</name>
    <dbReference type="NCBI Taxonomy" id="1367882"/>
    <lineage>
        <taxon>Bacteria</taxon>
        <taxon>Bacillati</taxon>
        <taxon>Actinomycetota</taxon>
        <taxon>Actinomycetes</taxon>
        <taxon>Streptosporangiales</taxon>
        <taxon>Streptosporangiaceae</taxon>
        <taxon>Planobispora</taxon>
    </lineage>
</organism>
<dbReference type="EMBL" id="BOOK01000055">
    <property type="protein sequence ID" value="GII04705.1"/>
    <property type="molecule type" value="Genomic_DNA"/>
</dbReference>
<dbReference type="Proteomes" id="UP000634476">
    <property type="component" value="Unassembled WGS sequence"/>
</dbReference>
<evidence type="ECO:0000313" key="4">
    <source>
        <dbReference type="Proteomes" id="UP000634476"/>
    </source>
</evidence>
<protein>
    <recommendedName>
        <fullName evidence="5">Mce-associated membrane protein</fullName>
    </recommendedName>
</protein>
<dbReference type="PANTHER" id="PTHR37042">
    <property type="entry name" value="OUTER MEMBRANE PROTEIN RV1973"/>
    <property type="match status" value="1"/>
</dbReference>
<dbReference type="AlphaFoldDB" id="A0A8J3WWZ0"/>
<dbReference type="PANTHER" id="PTHR37042:SF4">
    <property type="entry name" value="OUTER MEMBRANE PROTEIN RV1973"/>
    <property type="match status" value="1"/>
</dbReference>
<evidence type="ECO:0000256" key="2">
    <source>
        <dbReference type="ARBA" id="ARBA00023136"/>
    </source>
</evidence>
<evidence type="ECO:0000256" key="1">
    <source>
        <dbReference type="ARBA" id="ARBA00004370"/>
    </source>
</evidence>
<sequence>MRAARLPSVRRGLPLLAAALAVVALVLAGAAGVMFADLQRLRSGEEAGRQALEAARSAAPGMLSYDYRTIEQDLARAGGYTTGALTGHYRRLAASLAPEARRQRAVQSATVTGAAVESAGPDRVDVLLFVDMSTVRESPGDEPRRQVGQSRARLVMVRVDSRWLVSELSTLLGNPPPL</sequence>
<proteinExistence type="predicted"/>
<reference evidence="3" key="1">
    <citation type="submission" date="2021-01" db="EMBL/GenBank/DDBJ databases">
        <title>Whole genome shotgun sequence of Planobispora takensis NBRC 109077.</title>
        <authorList>
            <person name="Komaki H."/>
            <person name="Tamura T."/>
        </authorList>
    </citation>
    <scope>NUCLEOTIDE SEQUENCE</scope>
    <source>
        <strain evidence="3">NBRC 109077</strain>
    </source>
</reference>
<name>A0A8J3WWZ0_9ACTN</name>
<evidence type="ECO:0000313" key="3">
    <source>
        <dbReference type="EMBL" id="GII04705.1"/>
    </source>
</evidence>
<evidence type="ECO:0008006" key="5">
    <source>
        <dbReference type="Google" id="ProtNLM"/>
    </source>
</evidence>
<keyword evidence="2" id="KW-0472">Membrane</keyword>
<keyword evidence="4" id="KW-1185">Reference proteome</keyword>
<accession>A0A8J3WWZ0</accession>
<comment type="caution">
    <text evidence="3">The sequence shown here is derived from an EMBL/GenBank/DDBJ whole genome shotgun (WGS) entry which is preliminary data.</text>
</comment>
<dbReference type="GO" id="GO:0016020">
    <property type="term" value="C:membrane"/>
    <property type="evidence" value="ECO:0007669"/>
    <property type="project" value="UniProtKB-SubCell"/>
</dbReference>
<dbReference type="RefSeq" id="WP_239131423.1">
    <property type="nucleotide sequence ID" value="NZ_BOOK01000055.1"/>
</dbReference>
<gene>
    <name evidence="3" type="ORF">Pta02_67130</name>
</gene>